<proteinExistence type="predicted"/>
<comment type="caution">
    <text evidence="2">The sequence shown here is derived from an EMBL/GenBank/DDBJ whole genome shotgun (WGS) entry which is preliminary data.</text>
</comment>
<feature type="region of interest" description="Disordered" evidence="1">
    <location>
        <begin position="1"/>
        <end position="237"/>
    </location>
</feature>
<evidence type="ECO:0000313" key="3">
    <source>
        <dbReference type="Proteomes" id="UP000649617"/>
    </source>
</evidence>
<feature type="compositionally biased region" description="Low complexity" evidence="1">
    <location>
        <begin position="83"/>
        <end position="95"/>
    </location>
</feature>
<dbReference type="AlphaFoldDB" id="A0A812NXN3"/>
<accession>A0A812NXN3</accession>
<dbReference type="Proteomes" id="UP000649617">
    <property type="component" value="Unassembled WGS sequence"/>
</dbReference>
<sequence>SSSQSCATWSGSSAKCTGTTSADVGRAALRFRRGQRTAAETGLRHDSITHAHADDARAAAGGGLGTELPNGLDGTQPTTTRTAEQAADASGAAEQVPQGRQEDTRAGGRGGAMDGFGARRSDNPPDTAHADQSGIQARATADILGSRQELCSLPGSRQPWHDQHADSSQPGMAPTVRGRHGDDSQTYQNRAGHPSPPNSGNGQLDFADSAPVVVHRVERGAEEGPAIKQAGDRKRRA</sequence>
<reference evidence="2" key="1">
    <citation type="submission" date="2021-02" db="EMBL/GenBank/DDBJ databases">
        <authorList>
            <person name="Dougan E. K."/>
            <person name="Rhodes N."/>
            <person name="Thang M."/>
            <person name="Chan C."/>
        </authorList>
    </citation>
    <scope>NUCLEOTIDE SEQUENCE</scope>
</reference>
<evidence type="ECO:0000313" key="2">
    <source>
        <dbReference type="EMBL" id="CAE7329088.1"/>
    </source>
</evidence>
<feature type="compositionally biased region" description="Polar residues" evidence="1">
    <location>
        <begin position="1"/>
        <end position="22"/>
    </location>
</feature>
<dbReference type="EMBL" id="CAJNIZ010012072">
    <property type="protein sequence ID" value="CAE7329088.1"/>
    <property type="molecule type" value="Genomic_DNA"/>
</dbReference>
<protein>
    <submittedName>
        <fullName evidence="2">PksN protein</fullName>
    </submittedName>
</protein>
<evidence type="ECO:0000256" key="1">
    <source>
        <dbReference type="SAM" id="MobiDB-lite"/>
    </source>
</evidence>
<organism evidence="2 3">
    <name type="scientific">Symbiodinium pilosum</name>
    <name type="common">Dinoflagellate</name>
    <dbReference type="NCBI Taxonomy" id="2952"/>
    <lineage>
        <taxon>Eukaryota</taxon>
        <taxon>Sar</taxon>
        <taxon>Alveolata</taxon>
        <taxon>Dinophyceae</taxon>
        <taxon>Suessiales</taxon>
        <taxon>Symbiodiniaceae</taxon>
        <taxon>Symbiodinium</taxon>
    </lineage>
</organism>
<feature type="compositionally biased region" description="Basic and acidic residues" evidence="1">
    <location>
        <begin position="42"/>
        <end position="57"/>
    </location>
</feature>
<keyword evidence="3" id="KW-1185">Reference proteome</keyword>
<feature type="non-terminal residue" evidence="2">
    <location>
        <position position="237"/>
    </location>
</feature>
<feature type="non-terminal residue" evidence="2">
    <location>
        <position position="1"/>
    </location>
</feature>
<feature type="compositionally biased region" description="Polar residues" evidence="1">
    <location>
        <begin position="73"/>
        <end position="82"/>
    </location>
</feature>
<name>A0A812NXN3_SYMPI</name>
<gene>
    <name evidence="2" type="primary">pksN</name>
    <name evidence="2" type="ORF">SPIL2461_LOCUS7628</name>
</gene>